<evidence type="ECO:0000256" key="4">
    <source>
        <dbReference type="RuleBase" id="RU004262"/>
    </source>
</evidence>
<protein>
    <submittedName>
        <fullName evidence="6">PNLIP</fullName>
        <ecNumber evidence="6">3.1.1.3</ecNumber>
    </submittedName>
</protein>
<dbReference type="EC" id="3.1.1.3" evidence="6"/>
<dbReference type="SUPFAM" id="SSF53474">
    <property type="entry name" value="alpha/beta-Hydrolases"/>
    <property type="match status" value="1"/>
</dbReference>
<evidence type="ECO:0000259" key="5">
    <source>
        <dbReference type="Pfam" id="PF00151"/>
    </source>
</evidence>
<dbReference type="Proteomes" id="UP000597762">
    <property type="component" value="Unassembled WGS sequence"/>
</dbReference>
<evidence type="ECO:0000313" key="6">
    <source>
        <dbReference type="EMBL" id="CAE1286499.1"/>
    </source>
</evidence>
<comment type="caution">
    <text evidence="6">The sequence shown here is derived from an EMBL/GenBank/DDBJ whole genome shotgun (WGS) entry which is preliminary data.</text>
</comment>
<evidence type="ECO:0000256" key="2">
    <source>
        <dbReference type="ARBA" id="ARBA00010701"/>
    </source>
</evidence>
<keyword evidence="7" id="KW-1185">Reference proteome</keyword>
<dbReference type="PANTHER" id="PTHR11610">
    <property type="entry name" value="LIPASE"/>
    <property type="match status" value="1"/>
</dbReference>
<comment type="subcellular location">
    <subcellularLocation>
        <location evidence="1">Secreted</location>
    </subcellularLocation>
</comment>
<dbReference type="InterPro" id="IPR029058">
    <property type="entry name" value="AB_hydrolase_fold"/>
</dbReference>
<dbReference type="OrthoDB" id="199913at2759"/>
<name>A0A812D2Q2_ACAPH</name>
<proteinExistence type="inferred from homology"/>
<organism evidence="6 7">
    <name type="scientific">Acanthosepion pharaonis</name>
    <name type="common">Pharaoh cuttlefish</name>
    <name type="synonym">Sepia pharaonis</name>
    <dbReference type="NCBI Taxonomy" id="158019"/>
    <lineage>
        <taxon>Eukaryota</taxon>
        <taxon>Metazoa</taxon>
        <taxon>Spiralia</taxon>
        <taxon>Lophotrochozoa</taxon>
        <taxon>Mollusca</taxon>
        <taxon>Cephalopoda</taxon>
        <taxon>Coleoidea</taxon>
        <taxon>Decapodiformes</taxon>
        <taxon>Sepiida</taxon>
        <taxon>Sepiina</taxon>
        <taxon>Sepiidae</taxon>
        <taxon>Acanthosepion</taxon>
    </lineage>
</organism>
<dbReference type="AlphaFoldDB" id="A0A812D2Q2"/>
<dbReference type="GO" id="GO:0005615">
    <property type="term" value="C:extracellular space"/>
    <property type="evidence" value="ECO:0007669"/>
    <property type="project" value="TreeGrafter"/>
</dbReference>
<comment type="similarity">
    <text evidence="2 4">Belongs to the AB hydrolase superfamily. Lipase family.</text>
</comment>
<dbReference type="GO" id="GO:0004806">
    <property type="term" value="F:triacylglycerol lipase activity"/>
    <property type="evidence" value="ECO:0007669"/>
    <property type="project" value="UniProtKB-EC"/>
</dbReference>
<evidence type="ECO:0000256" key="3">
    <source>
        <dbReference type="ARBA" id="ARBA00022525"/>
    </source>
</evidence>
<evidence type="ECO:0000313" key="7">
    <source>
        <dbReference type="Proteomes" id="UP000597762"/>
    </source>
</evidence>
<gene>
    <name evidence="6" type="ORF">SPHA_46062</name>
</gene>
<dbReference type="PRINTS" id="PR00821">
    <property type="entry name" value="TAGLIPASE"/>
</dbReference>
<reference evidence="6" key="1">
    <citation type="submission" date="2021-01" db="EMBL/GenBank/DDBJ databases">
        <authorList>
            <person name="Li R."/>
            <person name="Bekaert M."/>
        </authorList>
    </citation>
    <scope>NUCLEOTIDE SEQUENCE</scope>
    <source>
        <strain evidence="6">Farmed</strain>
    </source>
</reference>
<dbReference type="GO" id="GO:0016042">
    <property type="term" value="P:lipid catabolic process"/>
    <property type="evidence" value="ECO:0007669"/>
    <property type="project" value="TreeGrafter"/>
</dbReference>
<dbReference type="InterPro" id="IPR013818">
    <property type="entry name" value="Lipase"/>
</dbReference>
<keyword evidence="6" id="KW-0378">Hydrolase</keyword>
<evidence type="ECO:0000256" key="1">
    <source>
        <dbReference type="ARBA" id="ARBA00004613"/>
    </source>
</evidence>
<feature type="domain" description="Lipase" evidence="5">
    <location>
        <begin position="4"/>
        <end position="190"/>
    </location>
</feature>
<keyword evidence="3" id="KW-0964">Secreted</keyword>
<dbReference type="InterPro" id="IPR000734">
    <property type="entry name" value="TAG_lipase"/>
</dbReference>
<dbReference type="EMBL" id="CAHIKZ030002411">
    <property type="protein sequence ID" value="CAE1286499.1"/>
    <property type="molecule type" value="Genomic_DNA"/>
</dbReference>
<sequence>MTYNDEEAIKNSTFAYTKETKFVIHGYKSSTEKNWVHHLAAELLAHDDYNVFVVDWKKGAGVTYGKACANARVVGAEIAVLLTKLKQLMNANLMTFHLIGSNVGAHVAGYAGERLTDLNRITGLDPAAPYFQNTGPIVHLDRGDAHFVDVIHTDTGDGLDFAFGMHSPIGHVDFYPNGGKFQPGCPKSNIIGSITGGIMGLLNRDKNRKYTISLSCLIYFS</sequence>
<accession>A0A812D2Q2</accession>
<dbReference type="Pfam" id="PF00151">
    <property type="entry name" value="Lipase"/>
    <property type="match status" value="1"/>
</dbReference>
<dbReference type="Gene3D" id="3.40.50.1820">
    <property type="entry name" value="alpha/beta hydrolase"/>
    <property type="match status" value="1"/>
</dbReference>